<reference evidence="1 4" key="2">
    <citation type="submission" date="2019-07" db="EMBL/GenBank/DDBJ databases">
        <title>Whole genome shotgun sequence of Halolactibacillus miurensis NBRC 100873.</title>
        <authorList>
            <person name="Hosoyama A."/>
            <person name="Uohara A."/>
            <person name="Ohji S."/>
            <person name="Ichikawa N."/>
        </authorList>
    </citation>
    <scope>NUCLEOTIDE SEQUENCE [LARGE SCALE GENOMIC DNA]</scope>
    <source>
        <strain evidence="1 4">NBRC 100873</strain>
    </source>
</reference>
<dbReference type="Proteomes" id="UP000199139">
    <property type="component" value="Unassembled WGS sequence"/>
</dbReference>
<dbReference type="EMBL" id="FPAI01000020">
    <property type="protein sequence ID" value="SFS95192.1"/>
    <property type="molecule type" value="Genomic_DNA"/>
</dbReference>
<dbReference type="Pfam" id="PF06545">
    <property type="entry name" value="AllG"/>
    <property type="match status" value="1"/>
</dbReference>
<dbReference type="AlphaFoldDB" id="A0A1I6U196"/>
<organism evidence="2 3">
    <name type="scientific">Halolactibacillus miurensis</name>
    <dbReference type="NCBI Taxonomy" id="306541"/>
    <lineage>
        <taxon>Bacteria</taxon>
        <taxon>Bacillati</taxon>
        <taxon>Bacillota</taxon>
        <taxon>Bacilli</taxon>
        <taxon>Bacillales</taxon>
        <taxon>Bacillaceae</taxon>
        <taxon>Halolactibacillus</taxon>
    </lineage>
</organism>
<evidence type="ECO:0000313" key="1">
    <source>
        <dbReference type="EMBL" id="GEM04900.1"/>
    </source>
</evidence>
<gene>
    <name evidence="1" type="ORF">HMI01_18880</name>
    <name evidence="2" type="ORF">SAMN05421668_12046</name>
</gene>
<dbReference type="EMBL" id="BJWJ01000019">
    <property type="protein sequence ID" value="GEM04900.1"/>
    <property type="molecule type" value="Genomic_DNA"/>
</dbReference>
<proteinExistence type="predicted"/>
<keyword evidence="4" id="KW-1185">Reference proteome</keyword>
<dbReference type="Gene3D" id="1.10.10.660">
    <property type="entry name" value="conserved protein of unknown function from Enterococcus faecalis V583"/>
    <property type="match status" value="1"/>
</dbReference>
<dbReference type="Gene3D" id="3.90.1700.10">
    <property type="entry name" value="v583 domain like"/>
    <property type="match status" value="1"/>
</dbReference>
<reference evidence="2 3" key="1">
    <citation type="submission" date="2016-10" db="EMBL/GenBank/DDBJ databases">
        <authorList>
            <person name="de Groot N.N."/>
        </authorList>
    </citation>
    <scope>NUCLEOTIDE SEQUENCE [LARGE SCALE GENOMIC DNA]</scope>
    <source>
        <strain evidence="2 3">DSM 17074</strain>
    </source>
</reference>
<dbReference type="Gene3D" id="3.90.1710.10">
    <property type="entry name" value="Enterococcus faecalis V583 domain"/>
    <property type="match status" value="1"/>
</dbReference>
<protein>
    <recommendedName>
        <fullName evidence="5">DUF1116 domain-containing protein</fullName>
    </recommendedName>
</protein>
<name>A0A1I6U196_9BACI</name>
<dbReference type="OrthoDB" id="6193532at2"/>
<dbReference type="Proteomes" id="UP000321773">
    <property type="component" value="Unassembled WGS sequence"/>
</dbReference>
<evidence type="ECO:0000313" key="4">
    <source>
        <dbReference type="Proteomes" id="UP000321773"/>
    </source>
</evidence>
<dbReference type="InterPro" id="IPR024033">
    <property type="entry name" value="OXTCase_su_AllG_h-dom"/>
</dbReference>
<evidence type="ECO:0000313" key="3">
    <source>
        <dbReference type="Proteomes" id="UP000199139"/>
    </source>
</evidence>
<accession>A0A1I6U196</accession>
<dbReference type="RefSeq" id="WP_062322400.1">
    <property type="nucleotide sequence ID" value="NZ_BJWJ01000019.1"/>
</dbReference>
<dbReference type="STRING" id="306541.SAMN05421668_12046"/>
<dbReference type="Gene3D" id="3.40.50.720">
    <property type="entry name" value="NAD(P)-binding Rossmann-like Domain"/>
    <property type="match status" value="1"/>
</dbReference>
<evidence type="ECO:0008006" key="5">
    <source>
        <dbReference type="Google" id="ProtNLM"/>
    </source>
</evidence>
<sequence>MGNIQGLFSQPLKVINIGTSTFKKDLDLQQTEAVQYDWRPPAGGNIQLIEALDQFIDSDLVQAANEEAIKRIKDAHPFLIDIDQAKNVIPGMHEKKILHSGPPITWDKMCGPVKGAIIGALMYEGLAKDESEATALIERGEIEFGPANEHQAVGPMAGIISPSMPVHVIENRTHGNRAYCTVNEGLGKVLRFGANSKEVLDRLKWIETTFAPALKKAIALSDGIDLKSITSQALHMGDECHNRNKASTSLFYREIIDYFLQTDLTQAELRDVVGFIKNNEHYFLNLSMPASKSALDAAHGIPYSTVVTTMARNGVEFGIRVSGLGEKEWFTAPANFVKGLFFPGYTEDDAAPDLGDSTITETMGIGGFAMGGSPAIVQFVGGDVEDAIAYSEQMYEITVGENTNYSIPTLNFRGGAYGIDIRKVIETNILPVINTGMAHKEAGVGQVGAGIVHPPKACFEQALLRFKETYEEGAS</sequence>
<dbReference type="InterPro" id="IPR009499">
    <property type="entry name" value="AllG-like"/>
</dbReference>
<evidence type="ECO:0000313" key="2">
    <source>
        <dbReference type="EMBL" id="SFS95192.1"/>
    </source>
</evidence>